<dbReference type="SMART" id="SM00382">
    <property type="entry name" value="AAA"/>
    <property type="match status" value="1"/>
</dbReference>
<dbReference type="PANTHER" id="PTHR23077">
    <property type="entry name" value="AAA-FAMILY ATPASE"/>
    <property type="match status" value="1"/>
</dbReference>
<dbReference type="InterPro" id="IPR003960">
    <property type="entry name" value="ATPase_AAA_CS"/>
</dbReference>
<dbReference type="SUPFAM" id="SSF52540">
    <property type="entry name" value="P-loop containing nucleoside triphosphate hydrolases"/>
    <property type="match status" value="1"/>
</dbReference>
<evidence type="ECO:0000256" key="4">
    <source>
        <dbReference type="HAMAP-Rule" id="MF_02112"/>
    </source>
</evidence>
<name>A0A839R1K5_9MICO</name>
<dbReference type="InterPro" id="IPR027417">
    <property type="entry name" value="P-loop_NTPase"/>
</dbReference>
<feature type="domain" description="AAA+ ATPase" evidence="6">
    <location>
        <begin position="215"/>
        <end position="373"/>
    </location>
</feature>
<reference evidence="7 8" key="1">
    <citation type="submission" date="2020-08" db="EMBL/GenBank/DDBJ databases">
        <title>Sequencing the genomes of 1000 actinobacteria strains.</title>
        <authorList>
            <person name="Klenk H.-P."/>
        </authorList>
    </citation>
    <scope>NUCLEOTIDE SEQUENCE [LARGE SCALE GENOMIC DNA]</scope>
    <source>
        <strain evidence="7 8">DSM 23040</strain>
    </source>
</reference>
<dbReference type="Gene3D" id="1.20.5.170">
    <property type="match status" value="1"/>
</dbReference>
<gene>
    <name evidence="4" type="primary">arc</name>
    <name evidence="7" type="ORF">FHX50_000694</name>
</gene>
<evidence type="ECO:0000259" key="6">
    <source>
        <dbReference type="SMART" id="SM00382"/>
    </source>
</evidence>
<dbReference type="GO" id="GO:0000502">
    <property type="term" value="C:proteasome complex"/>
    <property type="evidence" value="ECO:0007669"/>
    <property type="project" value="UniProtKB-KW"/>
</dbReference>
<comment type="caution">
    <text evidence="7">The sequence shown here is derived from an EMBL/GenBank/DDBJ whole genome shotgun (WGS) entry which is preliminary data.</text>
</comment>
<evidence type="ECO:0000256" key="2">
    <source>
        <dbReference type="ARBA" id="ARBA00022840"/>
    </source>
</evidence>
<protein>
    <recommendedName>
        <fullName evidence="4">AAA ATPase forming ring-shaped complexes</fullName>
        <shortName evidence="4">ARC</shortName>
    </recommendedName>
</protein>
<feature type="binding site" evidence="4">
    <location>
        <begin position="226"/>
        <end position="231"/>
    </location>
    <ligand>
        <name>ATP</name>
        <dbReference type="ChEBI" id="CHEBI:30616"/>
    </ligand>
</feature>
<dbReference type="GO" id="GO:0019941">
    <property type="term" value="P:modification-dependent protein catabolic process"/>
    <property type="evidence" value="ECO:0007669"/>
    <property type="project" value="InterPro"/>
</dbReference>
<dbReference type="InterPro" id="IPR003593">
    <property type="entry name" value="AAA+_ATPase"/>
</dbReference>
<evidence type="ECO:0000256" key="5">
    <source>
        <dbReference type="RuleBase" id="RU003651"/>
    </source>
</evidence>
<accession>A0A839R1K5</accession>
<dbReference type="PROSITE" id="PS00674">
    <property type="entry name" value="AAA"/>
    <property type="match status" value="1"/>
</dbReference>
<keyword evidence="8" id="KW-1185">Reference proteome</keyword>
<dbReference type="RefSeq" id="WP_183374500.1">
    <property type="nucleotide sequence ID" value="NZ_CBCSFZ010000032.1"/>
</dbReference>
<dbReference type="Pfam" id="PF16450">
    <property type="entry name" value="Prot_ATP_ID_OB_C"/>
    <property type="match status" value="1"/>
</dbReference>
<dbReference type="HAMAP" id="MF_02112">
    <property type="entry name" value="ARC_ATPase"/>
    <property type="match status" value="1"/>
</dbReference>
<dbReference type="InterPro" id="IPR003959">
    <property type="entry name" value="ATPase_AAA_core"/>
</dbReference>
<dbReference type="InterPro" id="IPR022482">
    <property type="entry name" value="Proteasome_ATPase"/>
</dbReference>
<comment type="similarity">
    <text evidence="4 5">Belongs to the AAA ATPase family.</text>
</comment>
<dbReference type="InterPro" id="IPR041626">
    <property type="entry name" value="Prot_ATP_ID_OB_N"/>
</dbReference>
<dbReference type="Proteomes" id="UP000568050">
    <property type="component" value="Unassembled WGS sequence"/>
</dbReference>
<keyword evidence="3 4" id="KW-0175">Coiled coil</keyword>
<dbReference type="FunFam" id="3.40.50.300:FF:001025">
    <property type="entry name" value="ATPase family, AAA domain-containing 2B"/>
    <property type="match status" value="1"/>
</dbReference>
<sequence>MKTYQELSTELNGLAKQNERLVASLTKAREQILDLRSDLERMADPPNPYATFLQVADGTTVDVLHNGRKLRIATSPEVDPATLTRGQELRMNEALVAVEAMPTSDLGNVASAVEQLPDGRILVQVHADEQRVMHASSALAGTALSPGDHLMVDLKAGIVLERLERKEITDLVLEHVPDTSYGDIGGLQGQIEAIRDAVELPFLHQDLYREYGLRPPKGVLLYGPPGCGKTMIAKAVAHELALKAAQMRGEDADSALGRTWFINVKGPEILNKYVGETERSIRLVFERAREKASDGHPVVVFFDEMDSLFRTRGTGVSSDVESTIVPQLLSEIDGVESLENVIVIGASNREDMIDPAIVRPGRLDVKIRIQRPDEAAAREILALYLNEDVPVQEDRTRLVEQTAALIYRRTEDLAFVDVEYADGSEETLFFGDFMSGAMLRNIVDRAKKAAVKDFLASAERGITMDHLEDAVFAELRENEDLPSNADPDDWARVAGRRGQRIVQMHPRRASEAAHA</sequence>
<keyword evidence="2 4" id="KW-0067">ATP-binding</keyword>
<evidence type="ECO:0000256" key="1">
    <source>
        <dbReference type="ARBA" id="ARBA00022741"/>
    </source>
</evidence>
<dbReference type="GO" id="GO:0010498">
    <property type="term" value="P:proteasomal protein catabolic process"/>
    <property type="evidence" value="ECO:0007669"/>
    <property type="project" value="InterPro"/>
</dbReference>
<dbReference type="GO" id="GO:0005524">
    <property type="term" value="F:ATP binding"/>
    <property type="evidence" value="ECO:0007669"/>
    <property type="project" value="UniProtKB-UniRule"/>
</dbReference>
<dbReference type="AlphaFoldDB" id="A0A839R1K5"/>
<dbReference type="InterPro" id="IPR012340">
    <property type="entry name" value="NA-bd_OB-fold"/>
</dbReference>
<dbReference type="GO" id="GO:0016887">
    <property type="term" value="F:ATP hydrolysis activity"/>
    <property type="evidence" value="ECO:0007669"/>
    <property type="project" value="UniProtKB-UniRule"/>
</dbReference>
<dbReference type="Gene3D" id="2.40.50.140">
    <property type="entry name" value="Nucleic acid-binding proteins"/>
    <property type="match status" value="2"/>
</dbReference>
<evidence type="ECO:0000256" key="3">
    <source>
        <dbReference type="ARBA" id="ARBA00023054"/>
    </source>
</evidence>
<dbReference type="NCBIfam" id="TIGR03689">
    <property type="entry name" value="pup_AAA"/>
    <property type="match status" value="1"/>
</dbReference>
<dbReference type="InterPro" id="IPR050168">
    <property type="entry name" value="AAA_ATPase_domain"/>
</dbReference>
<feature type="coiled-coil region" evidence="4">
    <location>
        <begin position="4"/>
        <end position="38"/>
    </location>
</feature>
<dbReference type="PANTHER" id="PTHR23077:SF144">
    <property type="entry name" value="PROTEASOME-ASSOCIATED ATPASE"/>
    <property type="match status" value="1"/>
</dbReference>
<keyword evidence="7" id="KW-0647">Proteasome</keyword>
<organism evidence="7 8">
    <name type="scientific">Helcobacillus massiliensis</name>
    <dbReference type="NCBI Taxonomy" id="521392"/>
    <lineage>
        <taxon>Bacteria</taxon>
        <taxon>Bacillati</taxon>
        <taxon>Actinomycetota</taxon>
        <taxon>Actinomycetes</taxon>
        <taxon>Micrococcales</taxon>
        <taxon>Dermabacteraceae</taxon>
        <taxon>Helcobacillus</taxon>
    </lineage>
</organism>
<comment type="subunit">
    <text evidence="4">Homohexamer. Assembles into a hexameric ring structure.</text>
</comment>
<dbReference type="InterPro" id="IPR032501">
    <property type="entry name" value="Prot_ATP_ID_OB_2nd"/>
</dbReference>
<dbReference type="Pfam" id="PF00004">
    <property type="entry name" value="AAA"/>
    <property type="match status" value="1"/>
</dbReference>
<keyword evidence="1 4" id="KW-0547">Nucleotide-binding</keyword>
<dbReference type="EMBL" id="JACHWP010000001">
    <property type="protein sequence ID" value="MBB3022446.1"/>
    <property type="molecule type" value="Genomic_DNA"/>
</dbReference>
<dbReference type="Gene3D" id="3.40.50.300">
    <property type="entry name" value="P-loop containing nucleotide triphosphate hydrolases"/>
    <property type="match status" value="1"/>
</dbReference>
<evidence type="ECO:0000313" key="7">
    <source>
        <dbReference type="EMBL" id="MBB3022446.1"/>
    </source>
</evidence>
<dbReference type="Pfam" id="PF17758">
    <property type="entry name" value="Prot_ATP_ID_OB_N"/>
    <property type="match status" value="1"/>
</dbReference>
<proteinExistence type="inferred from homology"/>
<evidence type="ECO:0000313" key="8">
    <source>
        <dbReference type="Proteomes" id="UP000568050"/>
    </source>
</evidence>